<sequence>MVKRLQTPKRAPSLLGKYSSPNPIQWKRLFRRPPILSSKTSSINRLSSSNSKNSNMKAMELVMLEHMRIMKKDQVEAFEASKIFQTNLEDHAVKNNFLFLIADQEKKKKNEPLNRSFSDEKRTYFRQPKLKTQCHLPKKVAPVRSPPHVFVVENMVIGLMVVWSPYSKEAPSKEPPNTAKLDGGHGCATNGHGDGQNSQANLPKSQGDLIIIKSRGIWAVDDGEMIQQKKLKIMSRKEKVIIITMNP</sequence>
<evidence type="ECO:0000313" key="2">
    <source>
        <dbReference type="EMBL" id="MED6124736.1"/>
    </source>
</evidence>
<name>A0ABU6RKV5_9FABA</name>
<gene>
    <name evidence="2" type="ORF">PIB30_061743</name>
</gene>
<evidence type="ECO:0000256" key="1">
    <source>
        <dbReference type="SAM" id="MobiDB-lite"/>
    </source>
</evidence>
<organism evidence="2 3">
    <name type="scientific">Stylosanthes scabra</name>
    <dbReference type="NCBI Taxonomy" id="79078"/>
    <lineage>
        <taxon>Eukaryota</taxon>
        <taxon>Viridiplantae</taxon>
        <taxon>Streptophyta</taxon>
        <taxon>Embryophyta</taxon>
        <taxon>Tracheophyta</taxon>
        <taxon>Spermatophyta</taxon>
        <taxon>Magnoliopsida</taxon>
        <taxon>eudicotyledons</taxon>
        <taxon>Gunneridae</taxon>
        <taxon>Pentapetalae</taxon>
        <taxon>rosids</taxon>
        <taxon>fabids</taxon>
        <taxon>Fabales</taxon>
        <taxon>Fabaceae</taxon>
        <taxon>Papilionoideae</taxon>
        <taxon>50 kb inversion clade</taxon>
        <taxon>dalbergioids sensu lato</taxon>
        <taxon>Dalbergieae</taxon>
        <taxon>Pterocarpus clade</taxon>
        <taxon>Stylosanthes</taxon>
    </lineage>
</organism>
<accession>A0ABU6RKV5</accession>
<keyword evidence="3" id="KW-1185">Reference proteome</keyword>
<comment type="caution">
    <text evidence="2">The sequence shown here is derived from an EMBL/GenBank/DDBJ whole genome shotgun (WGS) entry which is preliminary data.</text>
</comment>
<proteinExistence type="predicted"/>
<reference evidence="2 3" key="1">
    <citation type="journal article" date="2023" name="Plants (Basel)">
        <title>Bridging the Gap: Combining Genomics and Transcriptomics Approaches to Understand Stylosanthes scabra, an Orphan Legume from the Brazilian Caatinga.</title>
        <authorList>
            <person name="Ferreira-Neto J.R.C."/>
            <person name="da Silva M.D."/>
            <person name="Binneck E."/>
            <person name="de Melo N.F."/>
            <person name="da Silva R.H."/>
            <person name="de Melo A.L.T.M."/>
            <person name="Pandolfi V."/>
            <person name="Bustamante F.O."/>
            <person name="Brasileiro-Vidal A.C."/>
            <person name="Benko-Iseppon A.M."/>
        </authorList>
    </citation>
    <scope>NUCLEOTIDE SEQUENCE [LARGE SCALE GENOMIC DNA]</scope>
    <source>
        <tissue evidence="2">Leaves</tissue>
    </source>
</reference>
<evidence type="ECO:0000313" key="3">
    <source>
        <dbReference type="Proteomes" id="UP001341840"/>
    </source>
</evidence>
<dbReference type="EMBL" id="JASCZI010030772">
    <property type="protein sequence ID" value="MED6124736.1"/>
    <property type="molecule type" value="Genomic_DNA"/>
</dbReference>
<protein>
    <submittedName>
        <fullName evidence="2">Uncharacterized protein</fullName>
    </submittedName>
</protein>
<feature type="region of interest" description="Disordered" evidence="1">
    <location>
        <begin position="168"/>
        <end position="202"/>
    </location>
</feature>
<dbReference type="Proteomes" id="UP001341840">
    <property type="component" value="Unassembled WGS sequence"/>
</dbReference>